<dbReference type="GO" id="GO:0005524">
    <property type="term" value="F:ATP binding"/>
    <property type="evidence" value="ECO:0007669"/>
    <property type="project" value="InterPro"/>
</dbReference>
<dbReference type="GO" id="GO:0016301">
    <property type="term" value="F:kinase activity"/>
    <property type="evidence" value="ECO:0007669"/>
    <property type="project" value="UniProtKB-KW"/>
</dbReference>
<feature type="domain" description="Pyruvate phosphate dikinase AMP/ATP-binding" evidence="1">
    <location>
        <begin position="31"/>
        <end position="405"/>
    </location>
</feature>
<protein>
    <submittedName>
        <fullName evidence="2">Pyruvate phosphate dikinase PEP/pyruvate-binding</fullName>
    </submittedName>
</protein>
<name>D2Z4D3_9BACT</name>
<accession>D2Z4D3</accession>
<dbReference type="PANTHER" id="PTHR43615:SF1">
    <property type="entry name" value="PPDK_N DOMAIN-CONTAINING PROTEIN"/>
    <property type="match status" value="1"/>
</dbReference>
<dbReference type="Proteomes" id="UP000006427">
    <property type="component" value="Unassembled WGS sequence"/>
</dbReference>
<dbReference type="PaxDb" id="469381-Dpep_0430"/>
<keyword evidence="2" id="KW-0670">Pyruvate</keyword>
<gene>
    <name evidence="2" type="ORF">Dpep_0430</name>
</gene>
<dbReference type="EMBL" id="ABTR02000001">
    <property type="protein sequence ID" value="EFC90462.1"/>
    <property type="molecule type" value="Genomic_DNA"/>
</dbReference>
<keyword evidence="3" id="KW-1185">Reference proteome</keyword>
<dbReference type="eggNOG" id="COG0574">
    <property type="taxonomic scope" value="Bacteria"/>
</dbReference>
<dbReference type="PANTHER" id="PTHR43615">
    <property type="entry name" value="PHOSPHOENOLPYRUVATE SYNTHASE-RELATED"/>
    <property type="match status" value="1"/>
</dbReference>
<proteinExistence type="predicted"/>
<evidence type="ECO:0000313" key="3">
    <source>
        <dbReference type="Proteomes" id="UP000006427"/>
    </source>
</evidence>
<dbReference type="RefSeq" id="WP_005659193.1">
    <property type="nucleotide sequence ID" value="NZ_ABTR02000001.1"/>
</dbReference>
<dbReference type="InterPro" id="IPR013815">
    <property type="entry name" value="ATP_grasp_subdomain_1"/>
</dbReference>
<reference evidence="2 3" key="1">
    <citation type="journal article" date="2010" name="Stand. Genomic Sci.">
        <title>Permanent draft genome sequence of Dethiosulfovibrio peptidovorans type strain (SEBR 4207).</title>
        <authorList>
            <person name="Labutti K."/>
            <person name="Mayilraj S."/>
            <person name="Clum A."/>
            <person name="Lucas S."/>
            <person name="Glavina Del Rio T."/>
            <person name="Nolan M."/>
            <person name="Tice H."/>
            <person name="Cheng J.F."/>
            <person name="Pitluck S."/>
            <person name="Liolios K."/>
            <person name="Ivanova N."/>
            <person name="Mavromatis K."/>
            <person name="Mikhailova N."/>
            <person name="Pati A."/>
            <person name="Goodwin L."/>
            <person name="Chen A."/>
            <person name="Palaniappan K."/>
            <person name="Land M."/>
            <person name="Hauser L."/>
            <person name="Chang Y.J."/>
            <person name="Jeffries C.D."/>
            <person name="Rohde M."/>
            <person name="Spring S."/>
            <person name="Goker M."/>
            <person name="Woyke T."/>
            <person name="Bristow J."/>
            <person name="Eisen J.A."/>
            <person name="Markowitz V."/>
            <person name="Hugenholtz P."/>
            <person name="Kyrpides N.C."/>
            <person name="Klenk H.P."/>
            <person name="Lapidus A."/>
        </authorList>
    </citation>
    <scope>NUCLEOTIDE SEQUENCE [LARGE SCALE GENOMIC DNA]</scope>
    <source>
        <strain evidence="2 3">DSM 11002</strain>
    </source>
</reference>
<dbReference type="InterPro" id="IPR051549">
    <property type="entry name" value="PEP_Utilizing_Enz"/>
</dbReference>
<dbReference type="InterPro" id="IPR002192">
    <property type="entry name" value="PPDK_AMP/ATP-bd"/>
</dbReference>
<comment type="caution">
    <text evidence="2">The sequence shown here is derived from an EMBL/GenBank/DDBJ whole genome shotgun (WGS) entry which is preliminary data.</text>
</comment>
<organism evidence="2 3">
    <name type="scientific">Dethiosulfovibrio peptidovorans DSM 11002</name>
    <dbReference type="NCBI Taxonomy" id="469381"/>
    <lineage>
        <taxon>Bacteria</taxon>
        <taxon>Thermotogati</taxon>
        <taxon>Synergistota</taxon>
        <taxon>Synergistia</taxon>
        <taxon>Synergistales</taxon>
        <taxon>Dethiosulfovibrionaceae</taxon>
        <taxon>Dethiosulfovibrio</taxon>
    </lineage>
</organism>
<dbReference type="Gene3D" id="3.30.1490.20">
    <property type="entry name" value="ATP-grasp fold, A domain"/>
    <property type="match status" value="1"/>
</dbReference>
<evidence type="ECO:0000313" key="2">
    <source>
        <dbReference type="EMBL" id="EFC90462.1"/>
    </source>
</evidence>
<evidence type="ECO:0000259" key="1">
    <source>
        <dbReference type="Pfam" id="PF01326"/>
    </source>
</evidence>
<sequence length="585" mass="66914">MTERESRIERYFSWDPKHDDEFSSMILGDRSIGGKGRSLLYGIRALRDTGEPDLMSVTMPRALFLGSDVFDDFVESLPGRDELISNGTPDRIESAFLEHPLSEEVVERVRAFLADMTDPVVVRSSSIQEDSLKYSFAGKYLSDFLGNFGTLDDRTRAVCREIRRVYSRIYFPKALAYRSRHGIGDDSMGIIVMRVSGRWRGDLYYPTIGGVGFSRNYRRWTSRVTMEDGVVRFVFGLGTMSTKREYARTCSLSNPFLRPEGQDSYTILRHSQERFQAISRKLFEGASRERPDTLATLNVNDVWDDIFPWYREEMCQYAQMYRGDEGGGYFTSPNATPSGDRSVSRICFTFEDFPKRHRKFFERMRRTLSVLEEAMGVPADIEFAYEPREEHLELIQARPLWAGSGVSSEALESIDRERIILKADRMVTNGSFRHIPSLVYVDHAVYGAARDFNDIARAVGAVNDRLKGERFIFVAPGRIGSSNPLLGVPVQYNELSNCCCMVEVGIPKMGYMPELSYGTHFFSDLEVDGVLYMPVFEGYQNNLFRQEWFDETPYEVGPHKAIRIYRGPFSVFTSGERNIGMVVTE</sequence>
<dbReference type="OrthoDB" id="9812167at2"/>
<dbReference type="AlphaFoldDB" id="D2Z4D3"/>
<dbReference type="SUPFAM" id="SSF56059">
    <property type="entry name" value="Glutathione synthetase ATP-binding domain-like"/>
    <property type="match status" value="1"/>
</dbReference>
<dbReference type="Pfam" id="PF01326">
    <property type="entry name" value="PPDK_N"/>
    <property type="match status" value="1"/>
</dbReference>
<dbReference type="STRING" id="469381.Dpep_0430"/>